<accession>A0A163JH23</accession>
<evidence type="ECO:0000313" key="4">
    <source>
        <dbReference type="Proteomes" id="UP000076837"/>
    </source>
</evidence>
<dbReference type="InterPro" id="IPR053105">
    <property type="entry name" value="Class_V-like_SAM-MTase"/>
</dbReference>
<dbReference type="Pfam" id="PF00856">
    <property type="entry name" value="SET"/>
    <property type="match status" value="1"/>
</dbReference>
<dbReference type="EMBL" id="JYNV01000110">
    <property type="protein sequence ID" value="KZM26353.1"/>
    <property type="molecule type" value="Genomic_DNA"/>
</dbReference>
<dbReference type="InterPro" id="IPR046341">
    <property type="entry name" value="SET_dom_sf"/>
</dbReference>
<organism evidence="3 4">
    <name type="scientific">Didymella rabiei</name>
    <name type="common">Chickpea ascochyta blight fungus</name>
    <name type="synonym">Mycosphaerella rabiei</name>
    <dbReference type="NCBI Taxonomy" id="5454"/>
    <lineage>
        <taxon>Eukaryota</taxon>
        <taxon>Fungi</taxon>
        <taxon>Dikarya</taxon>
        <taxon>Ascomycota</taxon>
        <taxon>Pezizomycotina</taxon>
        <taxon>Dothideomycetes</taxon>
        <taxon>Pleosporomycetidae</taxon>
        <taxon>Pleosporales</taxon>
        <taxon>Pleosporineae</taxon>
        <taxon>Didymellaceae</taxon>
        <taxon>Ascochyta</taxon>
    </lineage>
</organism>
<dbReference type="AlphaFoldDB" id="A0A163JH23"/>
<comment type="caution">
    <text evidence="3">The sequence shown here is derived from an EMBL/GenBank/DDBJ whole genome shotgun (WGS) entry which is preliminary data.</text>
</comment>
<reference evidence="3 4" key="1">
    <citation type="journal article" date="2016" name="Sci. Rep.">
        <title>Draft genome sequencing and secretome analysis of fungal phytopathogen Ascochyta rabiei provides insight into the necrotrophic effector repertoire.</title>
        <authorList>
            <person name="Verma S."/>
            <person name="Gazara R.K."/>
            <person name="Nizam S."/>
            <person name="Parween S."/>
            <person name="Chattopadhyay D."/>
            <person name="Verma P.K."/>
        </authorList>
    </citation>
    <scope>NUCLEOTIDE SEQUENCE [LARGE SCALE GENOMIC DNA]</scope>
    <source>
        <strain evidence="3 4">ArDII</strain>
    </source>
</reference>
<dbReference type="PROSITE" id="PS50280">
    <property type="entry name" value="SET"/>
    <property type="match status" value="1"/>
</dbReference>
<feature type="compositionally biased region" description="Basic residues" evidence="1">
    <location>
        <begin position="7"/>
        <end position="18"/>
    </location>
</feature>
<evidence type="ECO:0000313" key="3">
    <source>
        <dbReference type="EMBL" id="KZM26353.1"/>
    </source>
</evidence>
<keyword evidence="4" id="KW-1185">Reference proteome</keyword>
<feature type="domain" description="SET" evidence="2">
    <location>
        <begin position="165"/>
        <end position="288"/>
    </location>
</feature>
<name>A0A163JH23_DIDRA</name>
<dbReference type="PANTHER" id="PTHR47250:SF3">
    <property type="entry name" value="HISTONE-LYSINE N-METHYLTRANSFERASE SET-6"/>
    <property type="match status" value="1"/>
</dbReference>
<protein>
    <recommendedName>
        <fullName evidence="2">SET domain-containing protein</fullName>
    </recommendedName>
</protein>
<dbReference type="Proteomes" id="UP000076837">
    <property type="component" value="Unassembled WGS sequence"/>
</dbReference>
<evidence type="ECO:0000259" key="2">
    <source>
        <dbReference type="PROSITE" id="PS50280"/>
    </source>
</evidence>
<feature type="compositionally biased region" description="Basic and acidic residues" evidence="1">
    <location>
        <begin position="331"/>
        <end position="353"/>
    </location>
</feature>
<dbReference type="SMART" id="SM00317">
    <property type="entry name" value="SET"/>
    <property type="match status" value="1"/>
</dbReference>
<feature type="region of interest" description="Disordered" evidence="1">
    <location>
        <begin position="1"/>
        <end position="24"/>
    </location>
</feature>
<dbReference type="Gene3D" id="2.170.270.10">
    <property type="entry name" value="SET domain"/>
    <property type="match status" value="1"/>
</dbReference>
<sequence>MPPTPRRSGRSRTPRHSPYKADYGNCPSEPFVQNKYFYAADEALFAIINPIHTTSTEFPVTPEEIKCIRFDPRKWQNVPRPTNYHGPWPPKSPSQLLNTDFSIDDMGGNRAAKQFQRRHGEQINEECLGKFCWQNAGLPNGIYCLEASCEHTFPEWLTGQARWRERFEVRTNPGMGYGLFSKANPSVGLTGTLKKDDILGAYLGELIPARNDNTDYCHEVTIDPEFQKTSAPVAYIDAEKHGSHVRFCNHSCDSNAKIFEARVGKERVLVLRATKRIKAGEQICIDYGDDYFRRRQCLCRSEKCKYPDAVNAVMPMGAPKSACRKPKKKSRYGENRADSVHGVDAEMDLEMNH</sequence>
<dbReference type="PANTHER" id="PTHR47250">
    <property type="entry name" value="HISTONE-LYSINE N-METHYLTRANSFERASE SET-6"/>
    <property type="match status" value="1"/>
</dbReference>
<feature type="region of interest" description="Disordered" evidence="1">
    <location>
        <begin position="317"/>
        <end position="353"/>
    </location>
</feature>
<dbReference type="InterPro" id="IPR001214">
    <property type="entry name" value="SET_dom"/>
</dbReference>
<dbReference type="SUPFAM" id="SSF82199">
    <property type="entry name" value="SET domain"/>
    <property type="match status" value="1"/>
</dbReference>
<evidence type="ECO:0000256" key="1">
    <source>
        <dbReference type="SAM" id="MobiDB-lite"/>
    </source>
</evidence>
<dbReference type="STRING" id="5454.A0A163JH23"/>
<proteinExistence type="predicted"/>
<gene>
    <name evidence="3" type="ORF">ST47_g2587</name>
</gene>